<dbReference type="InterPro" id="IPR050297">
    <property type="entry name" value="LipidA_mod_glycosyltrf_83"/>
</dbReference>
<keyword evidence="7 8" id="KW-0472">Membrane</keyword>
<dbReference type="GO" id="GO:0016763">
    <property type="term" value="F:pentosyltransferase activity"/>
    <property type="evidence" value="ECO:0007669"/>
    <property type="project" value="TreeGrafter"/>
</dbReference>
<evidence type="ECO:0000313" key="9">
    <source>
        <dbReference type="EMBL" id="MUN35215.1"/>
    </source>
</evidence>
<keyword evidence="4" id="KW-0808">Transferase</keyword>
<keyword evidence="3" id="KW-0328">Glycosyltransferase</keyword>
<keyword evidence="6 8" id="KW-1133">Transmembrane helix</keyword>
<proteinExistence type="predicted"/>
<evidence type="ECO:0000313" key="10">
    <source>
        <dbReference type="Proteomes" id="UP000432015"/>
    </source>
</evidence>
<feature type="transmembrane region" description="Helical" evidence="8">
    <location>
        <begin position="351"/>
        <end position="376"/>
    </location>
</feature>
<comment type="caution">
    <text evidence="9">The sequence shown here is derived from an EMBL/GenBank/DDBJ whole genome shotgun (WGS) entry which is preliminary data.</text>
</comment>
<evidence type="ECO:0000256" key="7">
    <source>
        <dbReference type="ARBA" id="ARBA00023136"/>
    </source>
</evidence>
<evidence type="ECO:0008006" key="11">
    <source>
        <dbReference type="Google" id="ProtNLM"/>
    </source>
</evidence>
<feature type="transmembrane region" description="Helical" evidence="8">
    <location>
        <begin position="111"/>
        <end position="129"/>
    </location>
</feature>
<evidence type="ECO:0000256" key="6">
    <source>
        <dbReference type="ARBA" id="ARBA00022989"/>
    </source>
</evidence>
<feature type="transmembrane region" description="Helical" evidence="8">
    <location>
        <begin position="136"/>
        <end position="153"/>
    </location>
</feature>
<gene>
    <name evidence="9" type="ORF">GNZ18_01150</name>
</gene>
<keyword evidence="10" id="KW-1185">Reference proteome</keyword>
<reference evidence="9 10" key="1">
    <citation type="submission" date="2019-11" db="EMBL/GenBank/DDBJ databases">
        <authorList>
            <person name="Cao P."/>
        </authorList>
    </citation>
    <scope>NUCLEOTIDE SEQUENCE [LARGE SCALE GENOMIC DNA]</scope>
    <source>
        <strain evidence="9 10">NEAU-AAG5</strain>
    </source>
</reference>
<evidence type="ECO:0000256" key="1">
    <source>
        <dbReference type="ARBA" id="ARBA00004651"/>
    </source>
</evidence>
<sequence length="540" mass="58281">MSGGCGEIAHVPVGLTDTASRRADPPDSPARRWTDSPWLVPGLLGLAWLAVLILNLRTPVPSDQLNYMLAADRFPHRVEATTEMHQVTRFGLIVPVRLAIMVFGYSQAAYATVPILATLTLLLGTYALGTLLFARPAGVAAALIVVAATPVAIDSTDLLPDVFAAGLFVCALALAVWLRRRPDAPGPGALLAVGALLGWSYLAREFVVFMWPVVVAVLFRRTRWTGLLWVAAPVALIGLAELALCWRLYGDPFARAQAILGHGQRPSTPSVAASYRDKSRMTYVLRLPHTLRAYPEGRVLKILIGLTLLGGLLRMRRILVLVAACASLWLPLTLLGGVLDPSAPKLRLQLIRYWFPVFPAFVLGGVGLVWIAAAALAGRIPRRGRARVAAAAALPAAAVLAVAAVSVGPATHSWWAGPATRAGGGTQLESLRSWMRDNDQGPDTRVWTDKHTRRVLKVYQDGAFGGQAWPGRIRTVPPDGERPRPGDLLVVFDAETGRVCALCRVSAQTMLRNPVWAGPGWRQVYGTDDRVVRVYRLAPG</sequence>
<feature type="transmembrane region" description="Helical" evidence="8">
    <location>
        <begin position="226"/>
        <end position="249"/>
    </location>
</feature>
<dbReference type="GO" id="GO:0005886">
    <property type="term" value="C:plasma membrane"/>
    <property type="evidence" value="ECO:0007669"/>
    <property type="project" value="UniProtKB-SubCell"/>
</dbReference>
<feature type="transmembrane region" description="Helical" evidence="8">
    <location>
        <begin position="38"/>
        <end position="56"/>
    </location>
</feature>
<evidence type="ECO:0000256" key="2">
    <source>
        <dbReference type="ARBA" id="ARBA00022475"/>
    </source>
</evidence>
<protein>
    <recommendedName>
        <fullName evidence="11">Glycosyltransferase RgtA/B/C/D-like domain-containing protein</fullName>
    </recommendedName>
</protein>
<dbReference type="PANTHER" id="PTHR33908:SF11">
    <property type="entry name" value="MEMBRANE PROTEIN"/>
    <property type="match status" value="1"/>
</dbReference>
<dbReference type="Proteomes" id="UP000432015">
    <property type="component" value="Unassembled WGS sequence"/>
</dbReference>
<accession>A0A7K1KT57</accession>
<evidence type="ECO:0000256" key="4">
    <source>
        <dbReference type="ARBA" id="ARBA00022679"/>
    </source>
</evidence>
<name>A0A7K1KT57_9ACTN</name>
<feature type="transmembrane region" description="Helical" evidence="8">
    <location>
        <begin position="318"/>
        <end position="339"/>
    </location>
</feature>
<evidence type="ECO:0000256" key="8">
    <source>
        <dbReference type="SAM" id="Phobius"/>
    </source>
</evidence>
<feature type="transmembrane region" description="Helical" evidence="8">
    <location>
        <begin position="190"/>
        <end position="214"/>
    </location>
</feature>
<keyword evidence="5 8" id="KW-0812">Transmembrane</keyword>
<evidence type="ECO:0000256" key="5">
    <source>
        <dbReference type="ARBA" id="ARBA00022692"/>
    </source>
</evidence>
<evidence type="ECO:0000256" key="3">
    <source>
        <dbReference type="ARBA" id="ARBA00022676"/>
    </source>
</evidence>
<organism evidence="9 10">
    <name type="scientific">Actinomadura litoris</name>
    <dbReference type="NCBI Taxonomy" id="2678616"/>
    <lineage>
        <taxon>Bacteria</taxon>
        <taxon>Bacillati</taxon>
        <taxon>Actinomycetota</taxon>
        <taxon>Actinomycetes</taxon>
        <taxon>Streptosporangiales</taxon>
        <taxon>Thermomonosporaceae</taxon>
        <taxon>Actinomadura</taxon>
    </lineage>
</organism>
<comment type="subcellular location">
    <subcellularLocation>
        <location evidence="1">Cell membrane</location>
        <topology evidence="1">Multi-pass membrane protein</topology>
    </subcellularLocation>
</comment>
<feature type="transmembrane region" description="Helical" evidence="8">
    <location>
        <begin position="159"/>
        <end position="178"/>
    </location>
</feature>
<feature type="transmembrane region" description="Helical" evidence="8">
    <location>
        <begin position="388"/>
        <end position="408"/>
    </location>
</feature>
<keyword evidence="2" id="KW-1003">Cell membrane</keyword>
<dbReference type="GO" id="GO:0009103">
    <property type="term" value="P:lipopolysaccharide biosynthetic process"/>
    <property type="evidence" value="ECO:0007669"/>
    <property type="project" value="UniProtKB-ARBA"/>
</dbReference>
<dbReference type="PANTHER" id="PTHR33908">
    <property type="entry name" value="MANNOSYLTRANSFERASE YKCB-RELATED"/>
    <property type="match status" value="1"/>
</dbReference>
<dbReference type="EMBL" id="WOFH01000001">
    <property type="protein sequence ID" value="MUN35215.1"/>
    <property type="molecule type" value="Genomic_DNA"/>
</dbReference>
<dbReference type="AlphaFoldDB" id="A0A7K1KT57"/>